<organism evidence="1 2">
    <name type="scientific">Araneus ventricosus</name>
    <name type="common">Orbweaver spider</name>
    <name type="synonym">Epeira ventricosa</name>
    <dbReference type="NCBI Taxonomy" id="182803"/>
    <lineage>
        <taxon>Eukaryota</taxon>
        <taxon>Metazoa</taxon>
        <taxon>Ecdysozoa</taxon>
        <taxon>Arthropoda</taxon>
        <taxon>Chelicerata</taxon>
        <taxon>Arachnida</taxon>
        <taxon>Araneae</taxon>
        <taxon>Araneomorphae</taxon>
        <taxon>Entelegynae</taxon>
        <taxon>Araneoidea</taxon>
        <taxon>Araneidae</taxon>
        <taxon>Araneus</taxon>
    </lineage>
</organism>
<feature type="non-terminal residue" evidence="1">
    <location>
        <position position="1"/>
    </location>
</feature>
<gene>
    <name evidence="1" type="ORF">AVEN_185292_1</name>
</gene>
<protein>
    <submittedName>
        <fullName evidence="1">Uncharacterized protein</fullName>
    </submittedName>
</protein>
<dbReference type="AlphaFoldDB" id="A0A4Y2PCB2"/>
<proteinExistence type="predicted"/>
<dbReference type="EMBL" id="BGPR01213753">
    <property type="protein sequence ID" value="GBN47656.1"/>
    <property type="molecule type" value="Genomic_DNA"/>
</dbReference>
<comment type="caution">
    <text evidence="1">The sequence shown here is derived from an EMBL/GenBank/DDBJ whole genome shotgun (WGS) entry which is preliminary data.</text>
</comment>
<reference evidence="1 2" key="1">
    <citation type="journal article" date="2019" name="Sci. Rep.">
        <title>Orb-weaving spider Araneus ventricosus genome elucidates the spidroin gene catalogue.</title>
        <authorList>
            <person name="Kono N."/>
            <person name="Nakamura H."/>
            <person name="Ohtoshi R."/>
            <person name="Moran D.A.P."/>
            <person name="Shinohara A."/>
            <person name="Yoshida Y."/>
            <person name="Fujiwara M."/>
            <person name="Mori M."/>
            <person name="Tomita M."/>
            <person name="Arakawa K."/>
        </authorList>
    </citation>
    <scope>NUCLEOTIDE SEQUENCE [LARGE SCALE GENOMIC DNA]</scope>
</reference>
<keyword evidence="2" id="KW-1185">Reference proteome</keyword>
<evidence type="ECO:0000313" key="1">
    <source>
        <dbReference type="EMBL" id="GBN47656.1"/>
    </source>
</evidence>
<dbReference type="Proteomes" id="UP000499080">
    <property type="component" value="Unassembled WGS sequence"/>
</dbReference>
<name>A0A4Y2PCB2_ARAVE</name>
<accession>A0A4Y2PCB2</accession>
<evidence type="ECO:0000313" key="2">
    <source>
        <dbReference type="Proteomes" id="UP000499080"/>
    </source>
</evidence>
<sequence>IPTTYRKFTSSSNACEIFLQCLNYNPSASNNSSPNSPRTVLPNSRRYLDHLCVFPNASPPM</sequence>